<evidence type="ECO:0008006" key="3">
    <source>
        <dbReference type="Google" id="ProtNLM"/>
    </source>
</evidence>
<dbReference type="Proteomes" id="UP000244496">
    <property type="component" value="Plasmid unnamed1"/>
</dbReference>
<keyword evidence="1" id="KW-0614">Plasmid</keyword>
<accession>A0A2S0URS3</accession>
<evidence type="ECO:0000313" key="1">
    <source>
        <dbReference type="EMBL" id="AWB50516.1"/>
    </source>
</evidence>
<dbReference type="EMBL" id="CP028919">
    <property type="protein sequence ID" value="AWB50516.1"/>
    <property type="molecule type" value="Genomic_DNA"/>
</dbReference>
<dbReference type="AlphaFoldDB" id="A0A2S0URS3"/>
<keyword evidence="2" id="KW-1185">Reference proteome</keyword>
<organism evidence="1 2">
    <name type="scientific">Paragemmobacter aquarius</name>
    <dbReference type="NCBI Taxonomy" id="2169400"/>
    <lineage>
        <taxon>Bacteria</taxon>
        <taxon>Pseudomonadati</taxon>
        <taxon>Pseudomonadota</taxon>
        <taxon>Alphaproteobacteria</taxon>
        <taxon>Rhodobacterales</taxon>
        <taxon>Paracoccaceae</taxon>
        <taxon>Paragemmobacter</taxon>
    </lineage>
</organism>
<protein>
    <recommendedName>
        <fullName evidence="3">Antitoxin SocA-like Panacea domain-containing protein</fullName>
    </recommendedName>
</protein>
<dbReference type="KEGG" id="geh:HYN69_18045"/>
<name>A0A2S0URS3_9RHOB</name>
<dbReference type="OrthoDB" id="9799173at2"/>
<reference evidence="1 2" key="1">
    <citation type="submission" date="2018-04" db="EMBL/GenBank/DDBJ databases">
        <title>Genome sequencing of Gemmobacter.</title>
        <authorList>
            <person name="Yi H."/>
            <person name="Baek M.-G."/>
        </authorList>
    </citation>
    <scope>NUCLEOTIDE SEQUENCE [LARGE SCALE GENOMIC DNA]</scope>
    <source>
        <strain evidence="1 2">HYN0069</strain>
        <plasmid evidence="2">Plasmid unnamed1</plasmid>
    </source>
</reference>
<gene>
    <name evidence="1" type="ORF">HYN69_18045</name>
</gene>
<proteinExistence type="predicted"/>
<sequence length="172" mass="19070">MSNKAQDVALYISNHFHYVWESLGFFDLQRLLYLAQGWHLATGKGPLFSDSIGAHRTAPLVIAVKGVVPLQEMLPHPELTPEAEAFLDSFCTTYGIADARAVKEQVDRSDGAWRLTQAIAGEGATVSHDLMRATFRLMLLDHAETSRRMRETQIAAQVMRAEGSNVVAFRLG</sequence>
<evidence type="ECO:0000313" key="2">
    <source>
        <dbReference type="Proteomes" id="UP000244496"/>
    </source>
</evidence>
<geneLocation type="plasmid" evidence="1">
    <name>unnamed1</name>
</geneLocation>
<dbReference type="RefSeq" id="WP_108437325.1">
    <property type="nucleotide sequence ID" value="NZ_CP028919.1"/>
</dbReference>